<keyword evidence="1" id="KW-0812">Transmembrane</keyword>
<feature type="transmembrane region" description="Helical" evidence="1">
    <location>
        <begin position="295"/>
        <end position="315"/>
    </location>
</feature>
<feature type="transmembrane region" description="Helical" evidence="1">
    <location>
        <begin position="411"/>
        <end position="427"/>
    </location>
</feature>
<dbReference type="OrthoDB" id="3501663at2759"/>
<feature type="signal peptide" evidence="2">
    <location>
        <begin position="1"/>
        <end position="18"/>
    </location>
</feature>
<gene>
    <name evidence="3" type="ORF">FA15DRAFT_708289</name>
</gene>
<organism evidence="3 4">
    <name type="scientific">Coprinopsis marcescibilis</name>
    <name type="common">Agaric fungus</name>
    <name type="synonym">Psathyrella marcescibilis</name>
    <dbReference type="NCBI Taxonomy" id="230819"/>
    <lineage>
        <taxon>Eukaryota</taxon>
        <taxon>Fungi</taxon>
        <taxon>Dikarya</taxon>
        <taxon>Basidiomycota</taxon>
        <taxon>Agaricomycotina</taxon>
        <taxon>Agaricomycetes</taxon>
        <taxon>Agaricomycetidae</taxon>
        <taxon>Agaricales</taxon>
        <taxon>Agaricineae</taxon>
        <taxon>Psathyrellaceae</taxon>
        <taxon>Coprinopsis</taxon>
    </lineage>
</organism>
<dbReference type="EMBL" id="ML210308">
    <property type="protein sequence ID" value="TFK20204.1"/>
    <property type="molecule type" value="Genomic_DNA"/>
</dbReference>
<feature type="chain" id="PRO_5022864333" evidence="2">
    <location>
        <begin position="19"/>
        <end position="470"/>
    </location>
</feature>
<keyword evidence="1" id="KW-0472">Membrane</keyword>
<evidence type="ECO:0000256" key="2">
    <source>
        <dbReference type="SAM" id="SignalP"/>
    </source>
</evidence>
<keyword evidence="2" id="KW-0732">Signal</keyword>
<reference evidence="3 4" key="1">
    <citation type="journal article" date="2019" name="Nat. Ecol. Evol.">
        <title>Megaphylogeny resolves global patterns of mushroom evolution.</title>
        <authorList>
            <person name="Varga T."/>
            <person name="Krizsan K."/>
            <person name="Foldi C."/>
            <person name="Dima B."/>
            <person name="Sanchez-Garcia M."/>
            <person name="Sanchez-Ramirez S."/>
            <person name="Szollosi G.J."/>
            <person name="Szarkandi J.G."/>
            <person name="Papp V."/>
            <person name="Albert L."/>
            <person name="Andreopoulos W."/>
            <person name="Angelini C."/>
            <person name="Antonin V."/>
            <person name="Barry K.W."/>
            <person name="Bougher N.L."/>
            <person name="Buchanan P."/>
            <person name="Buyck B."/>
            <person name="Bense V."/>
            <person name="Catcheside P."/>
            <person name="Chovatia M."/>
            <person name="Cooper J."/>
            <person name="Damon W."/>
            <person name="Desjardin D."/>
            <person name="Finy P."/>
            <person name="Geml J."/>
            <person name="Haridas S."/>
            <person name="Hughes K."/>
            <person name="Justo A."/>
            <person name="Karasinski D."/>
            <person name="Kautmanova I."/>
            <person name="Kiss B."/>
            <person name="Kocsube S."/>
            <person name="Kotiranta H."/>
            <person name="LaButti K.M."/>
            <person name="Lechner B.E."/>
            <person name="Liimatainen K."/>
            <person name="Lipzen A."/>
            <person name="Lukacs Z."/>
            <person name="Mihaltcheva S."/>
            <person name="Morgado L.N."/>
            <person name="Niskanen T."/>
            <person name="Noordeloos M.E."/>
            <person name="Ohm R.A."/>
            <person name="Ortiz-Santana B."/>
            <person name="Ovrebo C."/>
            <person name="Racz N."/>
            <person name="Riley R."/>
            <person name="Savchenko A."/>
            <person name="Shiryaev A."/>
            <person name="Soop K."/>
            <person name="Spirin V."/>
            <person name="Szebenyi C."/>
            <person name="Tomsovsky M."/>
            <person name="Tulloss R.E."/>
            <person name="Uehling J."/>
            <person name="Grigoriev I.V."/>
            <person name="Vagvolgyi C."/>
            <person name="Papp T."/>
            <person name="Martin F.M."/>
            <person name="Miettinen O."/>
            <person name="Hibbett D.S."/>
            <person name="Nagy L.G."/>
        </authorList>
    </citation>
    <scope>NUCLEOTIDE SEQUENCE [LARGE SCALE GENOMIC DNA]</scope>
    <source>
        <strain evidence="3 4">CBS 121175</strain>
    </source>
</reference>
<keyword evidence="1" id="KW-1133">Transmembrane helix</keyword>
<sequence length="470" mass="51136">MPYFFCADSLCLFHLIAAKSKDDHDHDTTGKPAPQPGSQLVTKKRAKLLVLAVVLFLLTFYTNTNTNRYEGLAFEYNATKPLPPGSYALCSGEGGARAVYAVDATDGVVECVLVVDEWVKGTGSLGSVEGYCNLYIGIDGLMTIKESVEAVSHYVHSNPDILADEGGIVEGWGWDYEAFEGGKMPTAVRITLSNIYPFPSILFVLALTNSHNRLPTRTTSSPTANALLSSQDKHATWFSQTILDANGPYPTEVDGVLSCGMRRGVMQAYSSTAMTLIKPPTITPQVHHKRFTNTVRLVLVLVVVFVFGVGLGSRIPTLQFPSLRLAEGPHRQSKREGGLPLRIYTLSPSTFPPSTLVPLAPLPPPPRSDDAYWGSTRQKADDMDGISRLSVRSVKIFADGALKDCGCRCEFFLFLILVVIMFLRWFFRVCGVAGGVLCDGSVVVAAVVWFFGWRVGVSGPSSSRPRPTSL</sequence>
<evidence type="ECO:0000313" key="3">
    <source>
        <dbReference type="EMBL" id="TFK20204.1"/>
    </source>
</evidence>
<name>A0A5C3KJ94_COPMA</name>
<dbReference type="STRING" id="230819.A0A5C3KJ94"/>
<feature type="transmembrane region" description="Helical" evidence="1">
    <location>
        <begin position="433"/>
        <end position="456"/>
    </location>
</feature>
<evidence type="ECO:0000313" key="4">
    <source>
        <dbReference type="Proteomes" id="UP000307440"/>
    </source>
</evidence>
<proteinExistence type="predicted"/>
<protein>
    <submittedName>
        <fullName evidence="3">Uncharacterized protein</fullName>
    </submittedName>
</protein>
<dbReference type="Proteomes" id="UP000307440">
    <property type="component" value="Unassembled WGS sequence"/>
</dbReference>
<accession>A0A5C3KJ94</accession>
<keyword evidence="4" id="KW-1185">Reference proteome</keyword>
<dbReference type="AlphaFoldDB" id="A0A5C3KJ94"/>
<evidence type="ECO:0000256" key="1">
    <source>
        <dbReference type="SAM" id="Phobius"/>
    </source>
</evidence>